<dbReference type="PANTHER" id="PTHR37291">
    <property type="entry name" value="5-METHYLCYTOSINE-SPECIFIC RESTRICTION ENZYME B"/>
    <property type="match status" value="1"/>
</dbReference>
<feature type="domain" description="AAA+ ATPase" evidence="1">
    <location>
        <begin position="417"/>
        <end position="575"/>
    </location>
</feature>
<gene>
    <name evidence="2" type="ORF">I6U48_01805</name>
</gene>
<keyword evidence="3" id="KW-1185">Reference proteome</keyword>
<evidence type="ECO:0000313" key="2">
    <source>
        <dbReference type="EMBL" id="MBV7271648.1"/>
    </source>
</evidence>
<dbReference type="RefSeq" id="WP_218318683.1">
    <property type="nucleotide sequence ID" value="NZ_JAEEGC010000007.1"/>
</dbReference>
<dbReference type="CDD" id="cd00009">
    <property type="entry name" value="AAA"/>
    <property type="match status" value="1"/>
</dbReference>
<dbReference type="Pfam" id="PF07728">
    <property type="entry name" value="AAA_5"/>
    <property type="match status" value="1"/>
</dbReference>
<dbReference type="InterPro" id="IPR052934">
    <property type="entry name" value="Methyl-DNA_Rec/Restrict_Enz"/>
</dbReference>
<dbReference type="InterPro" id="IPR011704">
    <property type="entry name" value="ATPase_dyneun-rel_AAA"/>
</dbReference>
<evidence type="ECO:0000313" key="3">
    <source>
        <dbReference type="Proteomes" id="UP000694308"/>
    </source>
</evidence>
<comment type="caution">
    <text evidence="2">The sequence shown here is derived from an EMBL/GenBank/DDBJ whole genome shotgun (WGS) entry which is preliminary data.</text>
</comment>
<organism evidence="2 3">
    <name type="scientific">Clostridium thailandense</name>
    <dbReference type="NCBI Taxonomy" id="2794346"/>
    <lineage>
        <taxon>Bacteria</taxon>
        <taxon>Bacillati</taxon>
        <taxon>Bacillota</taxon>
        <taxon>Clostridia</taxon>
        <taxon>Eubacteriales</taxon>
        <taxon>Clostridiaceae</taxon>
        <taxon>Clostridium</taxon>
    </lineage>
</organism>
<protein>
    <submittedName>
        <fullName evidence="2">AAA family ATPase</fullName>
    </submittedName>
</protein>
<name>A0A949TVA9_9CLOT</name>
<reference evidence="2" key="1">
    <citation type="submission" date="2020-12" db="EMBL/GenBank/DDBJ databases">
        <title>Clostridium thailandense sp. nov., a novel acetogenic bacterium isolated from peat land soil in Thailand.</title>
        <authorList>
            <person name="Chaikitkaew S."/>
            <person name="Birkeland N.K."/>
        </authorList>
    </citation>
    <scope>NUCLEOTIDE SEQUENCE</scope>
    <source>
        <strain evidence="2">PL3</strain>
    </source>
</reference>
<dbReference type="EMBL" id="JAEEGC010000007">
    <property type="protein sequence ID" value="MBV7271648.1"/>
    <property type="molecule type" value="Genomic_DNA"/>
</dbReference>
<dbReference type="GO" id="GO:0016887">
    <property type="term" value="F:ATP hydrolysis activity"/>
    <property type="evidence" value="ECO:0007669"/>
    <property type="project" value="InterPro"/>
</dbReference>
<dbReference type="SMART" id="SM00382">
    <property type="entry name" value="AAA"/>
    <property type="match status" value="1"/>
</dbReference>
<dbReference type="InterPro" id="IPR003593">
    <property type="entry name" value="AAA+_ATPase"/>
</dbReference>
<dbReference type="PANTHER" id="PTHR37291:SF1">
    <property type="entry name" value="TYPE IV METHYL-DIRECTED RESTRICTION ENZYME ECOKMCRB SUBUNIT"/>
    <property type="match status" value="1"/>
</dbReference>
<proteinExistence type="predicted"/>
<dbReference type="Proteomes" id="UP000694308">
    <property type="component" value="Unassembled WGS sequence"/>
</dbReference>
<sequence length="670" mass="79091">MFFFFFNKHEDKLREVAESEKIKTILESEEYYFQKAIDKYDEYKKITVSENVLRSLIEQSERKPFSYEKWLSSYSKDTEEYRMLRIIGELVSYIDQKASMKNKLNQYDDKRTMALAYVRQNVWLKNLIKFKMNGKLEELTEIIQNAIRYIEHPDKVISVFKEERKLQISKSIFDGQDGELFQCMKEIGIESKNPMNDGYVYSLILHSEKIRELWDKENNELENIVKEKRTWSYSPGEDGYKWSEFKEIGIMAIGWDKVGDLTAYDTKEEIKEQLKELYGTESNYMNDGLALWQFCNEIQVGDRIFAKVGSKTLLGIGEVVSDYEYDENREEFKHLRKVNWIKTGHWELDEKFAIKTLTDITSFDEFCRSVERIVDLDGKRAVGESKTFFETYNKENFLKDVFISEEEYDTLAILLKRKKNIILQGAPGVGKTYAAKRLAYSIIGKKDDECVKLIQFHQSYSYEDFIMGYRPDDKGFSIEYGTFYNFCHKAQNSDKKFFLIIDEINRGNLSKIFGELLMLIEADKRGEKIVLTYKDEEFYVPENLYIIGTMNTADRSLAIIDYALRRRFCFFELAPAFETEVFKKYLLGNNVDKDLVDKIVKRFSYLNSEIKIDPNLGSGFRIGHSYFCDCSSADVFWYQTIVKYEIAPLLEEYWFDDIENAKKHIEELLG</sequence>
<dbReference type="GO" id="GO:0005524">
    <property type="term" value="F:ATP binding"/>
    <property type="evidence" value="ECO:0007669"/>
    <property type="project" value="InterPro"/>
</dbReference>
<dbReference type="AlphaFoldDB" id="A0A949TVA9"/>
<evidence type="ECO:0000259" key="1">
    <source>
        <dbReference type="SMART" id="SM00382"/>
    </source>
</evidence>
<accession>A0A949TVA9</accession>